<dbReference type="AlphaFoldDB" id="A0A7J6X4F2"/>
<accession>A0A7J6X4F2</accession>
<evidence type="ECO:0000313" key="2">
    <source>
        <dbReference type="Proteomes" id="UP000554482"/>
    </source>
</evidence>
<reference evidence="1 2" key="1">
    <citation type="submission" date="2020-06" db="EMBL/GenBank/DDBJ databases">
        <title>Transcriptomic and genomic resources for Thalictrum thalictroides and T. hernandezii: Facilitating candidate gene discovery in an emerging model plant lineage.</title>
        <authorList>
            <person name="Arias T."/>
            <person name="Riano-Pachon D.M."/>
            <person name="Di Stilio V.S."/>
        </authorList>
    </citation>
    <scope>NUCLEOTIDE SEQUENCE [LARGE SCALE GENOMIC DNA]</scope>
    <source>
        <strain evidence="2">cv. WT478/WT964</strain>
        <tissue evidence="1">Leaves</tissue>
    </source>
</reference>
<name>A0A7J6X4F2_THATH</name>
<comment type="caution">
    <text evidence="1">The sequence shown here is derived from an EMBL/GenBank/DDBJ whole genome shotgun (WGS) entry which is preliminary data.</text>
</comment>
<gene>
    <name evidence="1" type="ORF">FRX31_007161</name>
</gene>
<proteinExistence type="predicted"/>
<evidence type="ECO:0000313" key="1">
    <source>
        <dbReference type="EMBL" id="KAF5203252.1"/>
    </source>
</evidence>
<organism evidence="1 2">
    <name type="scientific">Thalictrum thalictroides</name>
    <name type="common">Rue-anemone</name>
    <name type="synonym">Anemone thalictroides</name>
    <dbReference type="NCBI Taxonomy" id="46969"/>
    <lineage>
        <taxon>Eukaryota</taxon>
        <taxon>Viridiplantae</taxon>
        <taxon>Streptophyta</taxon>
        <taxon>Embryophyta</taxon>
        <taxon>Tracheophyta</taxon>
        <taxon>Spermatophyta</taxon>
        <taxon>Magnoliopsida</taxon>
        <taxon>Ranunculales</taxon>
        <taxon>Ranunculaceae</taxon>
        <taxon>Thalictroideae</taxon>
        <taxon>Thalictrum</taxon>
    </lineage>
</organism>
<dbReference type="Proteomes" id="UP000554482">
    <property type="component" value="Unassembled WGS sequence"/>
</dbReference>
<keyword evidence="2" id="KW-1185">Reference proteome</keyword>
<protein>
    <submittedName>
        <fullName evidence="1">Uncharacterized protein</fullName>
    </submittedName>
</protein>
<dbReference type="EMBL" id="JABWDY010007049">
    <property type="protein sequence ID" value="KAF5203252.1"/>
    <property type="molecule type" value="Genomic_DNA"/>
</dbReference>
<sequence>MNLFSKAKDLFDDGKDKVEDLFLDGIEKAMDLFDVGKDKAKDLFDVGKKKKGRDLLYHFQLPWKKPKNPYKLETAVALEW</sequence>